<dbReference type="InterPro" id="IPR006037">
    <property type="entry name" value="RCK_C"/>
</dbReference>
<dbReference type="PROSITE" id="PS51202">
    <property type="entry name" value="RCK_C"/>
    <property type="match status" value="1"/>
</dbReference>
<dbReference type="PANTHER" id="PTHR43833">
    <property type="entry name" value="POTASSIUM CHANNEL PROTEIN 2-RELATED-RELATED"/>
    <property type="match status" value="1"/>
</dbReference>
<dbReference type="Gene3D" id="3.40.50.720">
    <property type="entry name" value="NAD(P)-binding Rossmann-like Domain"/>
    <property type="match status" value="1"/>
</dbReference>
<dbReference type="Gene3D" id="3.30.70.1450">
    <property type="entry name" value="Regulator of K+ conductance, C-terminal domain"/>
    <property type="match status" value="1"/>
</dbReference>
<dbReference type="Pfam" id="PF02254">
    <property type="entry name" value="TrkA_N"/>
    <property type="match status" value="1"/>
</dbReference>
<sequence>MKKQYAVFGLGSFGESIAVTLQRLGCEVVAVDNHMERVQEISDSVSYAMKADIGDPDVIRTMGARNLDGVIVAVADDMEASVMATLVSKEMGVPYVMAKAKNKLHATILERIGADAVIFPEKEMGIRTAKNLVSANFADWIALSSEYSIMEIAVPKDWVGKSLQELDVRRSHDVNVVGIKVDEDVEVNPDPLKPLEAGMVLILVGSNDALEQL</sequence>
<dbReference type="InterPro" id="IPR050721">
    <property type="entry name" value="Trk_Ktr_HKT_K-transport"/>
</dbReference>
<reference evidence="3 4" key="1">
    <citation type="submission" date="2019-08" db="EMBL/GenBank/DDBJ databases">
        <title>In-depth cultivation of the pig gut microbiome towards novel bacterial diversity and tailored functional studies.</title>
        <authorList>
            <person name="Wylensek D."/>
            <person name="Hitch T.C.A."/>
            <person name="Clavel T."/>
        </authorList>
    </citation>
    <scope>NUCLEOTIDE SEQUENCE [LARGE SCALE GENOMIC DNA]</scope>
    <source>
        <strain evidence="3 4">BL-389-WT-3D</strain>
    </source>
</reference>
<feature type="domain" description="RCK N-terminal" evidence="1">
    <location>
        <begin position="2"/>
        <end position="118"/>
    </location>
</feature>
<name>A0A844F7Z2_CLOSV</name>
<evidence type="ECO:0000259" key="2">
    <source>
        <dbReference type="PROSITE" id="PS51202"/>
    </source>
</evidence>
<protein>
    <submittedName>
        <fullName evidence="3">TrkA family potassium uptake protein</fullName>
    </submittedName>
</protein>
<dbReference type="Pfam" id="PF02080">
    <property type="entry name" value="TrkA_C"/>
    <property type="match status" value="1"/>
</dbReference>
<dbReference type="GO" id="GO:0008324">
    <property type="term" value="F:monoatomic cation transmembrane transporter activity"/>
    <property type="evidence" value="ECO:0007669"/>
    <property type="project" value="InterPro"/>
</dbReference>
<organism evidence="3 4">
    <name type="scientific">Clostridium scindens (strain JCM 10418 / VPI 12708)</name>
    <dbReference type="NCBI Taxonomy" id="29347"/>
    <lineage>
        <taxon>Bacteria</taxon>
        <taxon>Bacillati</taxon>
        <taxon>Bacillota</taxon>
        <taxon>Clostridia</taxon>
        <taxon>Lachnospirales</taxon>
        <taxon>Lachnospiraceae</taxon>
    </lineage>
</organism>
<dbReference type="RefSeq" id="WP_154323248.1">
    <property type="nucleotide sequence ID" value="NZ_CAMAAA010000025.1"/>
</dbReference>
<proteinExistence type="predicted"/>
<dbReference type="SUPFAM" id="SSF116726">
    <property type="entry name" value="TrkA C-terminal domain-like"/>
    <property type="match status" value="1"/>
</dbReference>
<gene>
    <name evidence="3" type="ORF">FYJ37_07200</name>
</gene>
<dbReference type="Proteomes" id="UP000462363">
    <property type="component" value="Unassembled WGS sequence"/>
</dbReference>
<feature type="domain" description="RCK C-terminal" evidence="2">
    <location>
        <begin position="135"/>
        <end position="213"/>
    </location>
</feature>
<comment type="caution">
    <text evidence="3">The sequence shown here is derived from an EMBL/GenBank/DDBJ whole genome shotgun (WGS) entry which is preliminary data.</text>
</comment>
<dbReference type="SUPFAM" id="SSF51735">
    <property type="entry name" value="NAD(P)-binding Rossmann-fold domains"/>
    <property type="match status" value="1"/>
</dbReference>
<dbReference type="InterPro" id="IPR036721">
    <property type="entry name" value="RCK_C_sf"/>
</dbReference>
<dbReference type="PANTHER" id="PTHR43833:SF7">
    <property type="entry name" value="KTR SYSTEM POTASSIUM UPTAKE PROTEIN C"/>
    <property type="match status" value="1"/>
</dbReference>
<dbReference type="InterPro" id="IPR003148">
    <property type="entry name" value="RCK_N"/>
</dbReference>
<dbReference type="InterPro" id="IPR036291">
    <property type="entry name" value="NAD(P)-bd_dom_sf"/>
</dbReference>
<evidence type="ECO:0000313" key="3">
    <source>
        <dbReference type="EMBL" id="MSS40140.1"/>
    </source>
</evidence>
<evidence type="ECO:0000313" key="4">
    <source>
        <dbReference type="Proteomes" id="UP000462363"/>
    </source>
</evidence>
<dbReference type="PROSITE" id="PS51201">
    <property type="entry name" value="RCK_N"/>
    <property type="match status" value="1"/>
</dbReference>
<dbReference type="GO" id="GO:0006813">
    <property type="term" value="P:potassium ion transport"/>
    <property type="evidence" value="ECO:0007669"/>
    <property type="project" value="InterPro"/>
</dbReference>
<dbReference type="EMBL" id="VUMB01000012">
    <property type="protein sequence ID" value="MSS40140.1"/>
    <property type="molecule type" value="Genomic_DNA"/>
</dbReference>
<evidence type="ECO:0000259" key="1">
    <source>
        <dbReference type="PROSITE" id="PS51201"/>
    </source>
</evidence>
<accession>A0A844F7Z2</accession>
<dbReference type="AlphaFoldDB" id="A0A844F7Z2"/>